<feature type="transmembrane region" description="Helical" evidence="1">
    <location>
        <begin position="165"/>
        <end position="183"/>
    </location>
</feature>
<proteinExistence type="predicted"/>
<dbReference type="HOGENOM" id="CLU_382106_0_0_0"/>
<dbReference type="InParanoid" id="M1YVX2"/>
<feature type="transmembrane region" description="Helical" evidence="1">
    <location>
        <begin position="415"/>
        <end position="432"/>
    </location>
</feature>
<feature type="transmembrane region" description="Helical" evidence="1">
    <location>
        <begin position="20"/>
        <end position="41"/>
    </location>
</feature>
<accession>M1YVX2</accession>
<protein>
    <recommendedName>
        <fullName evidence="4">F5/8 type C domain-containing protein</fullName>
    </recommendedName>
</protein>
<keyword evidence="3" id="KW-1185">Reference proteome</keyword>
<evidence type="ECO:0000313" key="3">
    <source>
        <dbReference type="Proteomes" id="UP000011704"/>
    </source>
</evidence>
<feature type="transmembrane region" description="Helical" evidence="1">
    <location>
        <begin position="314"/>
        <end position="335"/>
    </location>
</feature>
<gene>
    <name evidence="2" type="ORF">NITGR_170037</name>
</gene>
<feature type="transmembrane region" description="Helical" evidence="1">
    <location>
        <begin position="240"/>
        <end position="257"/>
    </location>
</feature>
<dbReference type="InterPro" id="IPR008979">
    <property type="entry name" value="Galactose-bd-like_sf"/>
</dbReference>
<keyword evidence="1" id="KW-0472">Membrane</keyword>
<feature type="transmembrane region" description="Helical" evidence="1">
    <location>
        <begin position="347"/>
        <end position="370"/>
    </location>
</feature>
<dbReference type="RefSeq" id="WP_005006552.1">
    <property type="nucleotide sequence ID" value="NZ_HG422173.1"/>
</dbReference>
<feature type="transmembrane region" description="Helical" evidence="1">
    <location>
        <begin position="382"/>
        <end position="403"/>
    </location>
</feature>
<feature type="transmembrane region" description="Helical" evidence="1">
    <location>
        <begin position="135"/>
        <end position="153"/>
    </location>
</feature>
<reference evidence="2 3" key="1">
    <citation type="journal article" date="2013" name="Front. Microbiol.">
        <title>The genome of Nitrospina gracilis illuminates the metabolism and evolution of the major marine nitrite oxidizer.</title>
        <authorList>
            <person name="Luecker S."/>
            <person name="Nowka B."/>
            <person name="Rattei T."/>
            <person name="Spieck E."/>
            <person name="and Daims H."/>
        </authorList>
    </citation>
    <scope>NUCLEOTIDE SEQUENCE [LARGE SCALE GENOMIC DNA]</scope>
    <source>
        <strain evidence="2 3">3/211</strain>
    </source>
</reference>
<dbReference type="OrthoDB" id="792783at2"/>
<name>M1YVX2_NITG3</name>
<evidence type="ECO:0000313" key="2">
    <source>
        <dbReference type="EMBL" id="CCQ89780.1"/>
    </source>
</evidence>
<dbReference type="EMBL" id="CAQJ01000019">
    <property type="protein sequence ID" value="CCQ89780.1"/>
    <property type="molecule type" value="Genomic_DNA"/>
</dbReference>
<dbReference type="Gene3D" id="2.60.120.260">
    <property type="entry name" value="Galactose-binding domain-like"/>
    <property type="match status" value="1"/>
</dbReference>
<evidence type="ECO:0008006" key="4">
    <source>
        <dbReference type="Google" id="ProtNLM"/>
    </source>
</evidence>
<feature type="transmembrane region" description="Helical" evidence="1">
    <location>
        <begin position="104"/>
        <end position="123"/>
    </location>
</feature>
<sequence length="724" mass="82981">MKPFSETEPSLVTEPPGSFLLLSFLITGITALLYVFTYSFALQHSENVIPVGDQYVYITQLFDLIEKGRKDYLNTLTTIVSDKNWYWLYRLSVGVSSPFLIKEPFSICIVNYIFLAIASLSLARLAIRLKLSFNTTFFLSLTFWLAPWIYGYWTTLSLFALQLETSFYWILTIATINSILYALEPKSLKNAFISGLFAGLAVWGRGNSLPYVLFVLFCPSILIFWRAYKTKNRKLAKPALLFLLTFVIFASWFYFFTLKNIAWYYGRGFGNIYDKGGGSIAYFFNNFTRIMSDMGWTVSHFPGVFLTRNPSSNWSVILSWLFHVFTIASLHFSFNFWKRKPAKSHRLILYTSLTAFTVYAANLVMGLVLFSEHFASGELLVYFPMLLMLVGSMLNSFCLLAIISKTFSSQFFSKSKLACPAILAIIILYGVICTRTSTPLTQEASLPKPYSVEKFSKNLDRIVGGKPLNFLWYGIAYNPSIINFYRAKADMRPFNFTISPEEAQVLHENLPNETYNRIVSEEKFKNTFRKVLSRSQYIIIPEKLSKFDYMLGNPGLSKKRKLVGQILNGPESPTYAVKMILHDHYATRLLLLNRINTGNIPKGMDSLEIPYGSNAHQGNYPNTLKYDQPLSDPAPSFPLYLLWDDSTSSFWESATELPQSLFFRFYQELQLEKYTLSSGVHGQSGKRMPVAWELRGSNDGEQWTLVDKQNLMSAWNENEKKSFQ</sequence>
<keyword evidence="1" id="KW-0812">Transmembrane</keyword>
<dbReference type="STRING" id="1266370.NITGR_170037"/>
<dbReference type="AlphaFoldDB" id="M1YVX2"/>
<evidence type="ECO:0000256" key="1">
    <source>
        <dbReference type="SAM" id="Phobius"/>
    </source>
</evidence>
<keyword evidence="1" id="KW-1133">Transmembrane helix</keyword>
<feature type="transmembrane region" description="Helical" evidence="1">
    <location>
        <begin position="211"/>
        <end position="228"/>
    </location>
</feature>
<comment type="caution">
    <text evidence="2">The sequence shown here is derived from an EMBL/GenBank/DDBJ whole genome shotgun (WGS) entry which is preliminary data.</text>
</comment>
<dbReference type="SUPFAM" id="SSF49785">
    <property type="entry name" value="Galactose-binding domain-like"/>
    <property type="match status" value="1"/>
</dbReference>
<dbReference type="Proteomes" id="UP000011704">
    <property type="component" value="Unassembled WGS sequence"/>
</dbReference>
<organism evidence="2 3">
    <name type="scientific">Nitrospina gracilis (strain 3/211)</name>
    <dbReference type="NCBI Taxonomy" id="1266370"/>
    <lineage>
        <taxon>Bacteria</taxon>
        <taxon>Pseudomonadati</taxon>
        <taxon>Nitrospinota/Tectimicrobiota group</taxon>
        <taxon>Nitrospinota</taxon>
        <taxon>Nitrospinia</taxon>
        <taxon>Nitrospinales</taxon>
        <taxon>Nitrospinaceae</taxon>
        <taxon>Nitrospina</taxon>
    </lineage>
</organism>